<reference evidence="1 2" key="1">
    <citation type="journal article" date="2006" name="Science">
        <title>The genome of black cottonwood, Populus trichocarpa (Torr. &amp; Gray).</title>
        <authorList>
            <person name="Tuskan G.A."/>
            <person name="Difazio S."/>
            <person name="Jansson S."/>
            <person name="Bohlmann J."/>
            <person name="Grigoriev I."/>
            <person name="Hellsten U."/>
            <person name="Putnam N."/>
            <person name="Ralph S."/>
            <person name="Rombauts S."/>
            <person name="Salamov A."/>
            <person name="Schein J."/>
            <person name="Sterck L."/>
            <person name="Aerts A."/>
            <person name="Bhalerao R.R."/>
            <person name="Bhalerao R.P."/>
            <person name="Blaudez D."/>
            <person name="Boerjan W."/>
            <person name="Brun A."/>
            <person name="Brunner A."/>
            <person name="Busov V."/>
            <person name="Campbell M."/>
            <person name="Carlson J."/>
            <person name="Chalot M."/>
            <person name="Chapman J."/>
            <person name="Chen G.L."/>
            <person name="Cooper D."/>
            <person name="Coutinho P.M."/>
            <person name="Couturier J."/>
            <person name="Covert S."/>
            <person name="Cronk Q."/>
            <person name="Cunningham R."/>
            <person name="Davis J."/>
            <person name="Degroeve S."/>
            <person name="Dejardin A."/>
            <person name="Depamphilis C."/>
            <person name="Detter J."/>
            <person name="Dirks B."/>
            <person name="Dubchak I."/>
            <person name="Duplessis S."/>
            <person name="Ehlting J."/>
            <person name="Ellis B."/>
            <person name="Gendler K."/>
            <person name="Goodstein D."/>
            <person name="Gribskov M."/>
            <person name="Grimwood J."/>
            <person name="Groover A."/>
            <person name="Gunter L."/>
            <person name="Hamberger B."/>
            <person name="Heinze B."/>
            <person name="Helariutta Y."/>
            <person name="Henrissat B."/>
            <person name="Holligan D."/>
            <person name="Holt R."/>
            <person name="Huang W."/>
            <person name="Islam-Faridi N."/>
            <person name="Jones S."/>
            <person name="Jones-Rhoades M."/>
            <person name="Jorgensen R."/>
            <person name="Joshi C."/>
            <person name="Kangasjarvi J."/>
            <person name="Karlsson J."/>
            <person name="Kelleher C."/>
            <person name="Kirkpatrick R."/>
            <person name="Kirst M."/>
            <person name="Kohler A."/>
            <person name="Kalluri U."/>
            <person name="Larimer F."/>
            <person name="Leebens-Mack J."/>
            <person name="Leple J.C."/>
            <person name="Locascio P."/>
            <person name="Lou Y."/>
            <person name="Lucas S."/>
            <person name="Martin F."/>
            <person name="Montanini B."/>
            <person name="Napoli C."/>
            <person name="Nelson D.R."/>
            <person name="Nelson C."/>
            <person name="Nieminen K."/>
            <person name="Nilsson O."/>
            <person name="Pereda V."/>
            <person name="Peter G."/>
            <person name="Philippe R."/>
            <person name="Pilate G."/>
            <person name="Poliakov A."/>
            <person name="Razumovskaya J."/>
            <person name="Richardson P."/>
            <person name="Rinaldi C."/>
            <person name="Ritland K."/>
            <person name="Rouze P."/>
            <person name="Ryaboy D."/>
            <person name="Schmutz J."/>
            <person name="Schrader J."/>
            <person name="Segerman B."/>
            <person name="Shin H."/>
            <person name="Siddiqui A."/>
            <person name="Sterky F."/>
            <person name="Terry A."/>
            <person name="Tsai C.J."/>
            <person name="Uberbacher E."/>
            <person name="Unneberg P."/>
            <person name="Vahala J."/>
            <person name="Wall K."/>
            <person name="Wessler S."/>
            <person name="Yang G."/>
            <person name="Yin T."/>
            <person name="Douglas C."/>
            <person name="Marra M."/>
            <person name="Sandberg G."/>
            <person name="Van de Peer Y."/>
            <person name="Rokhsar D."/>
        </authorList>
    </citation>
    <scope>NUCLEOTIDE SEQUENCE [LARGE SCALE GENOMIC DNA]</scope>
    <source>
        <strain evidence="2">cv. Nisqually</strain>
    </source>
</reference>
<sequence>MYILMLLRSSIRRVRAFWIWPSCIARKRSSIF</sequence>
<dbReference type="Proteomes" id="UP000006729">
    <property type="component" value="Chromosome 11"/>
</dbReference>
<evidence type="ECO:0000313" key="1">
    <source>
        <dbReference type="EMBL" id="RQO97334.1"/>
    </source>
</evidence>
<evidence type="ECO:0000313" key="2">
    <source>
        <dbReference type="Proteomes" id="UP000006729"/>
    </source>
</evidence>
<dbReference type="EMBL" id="CM009300">
    <property type="protein sequence ID" value="RQO97334.1"/>
    <property type="molecule type" value="Genomic_DNA"/>
</dbReference>
<proteinExistence type="predicted"/>
<protein>
    <submittedName>
        <fullName evidence="1">Uncharacterized protein</fullName>
    </submittedName>
</protein>
<accession>A0A3N7HD06</accession>
<dbReference type="InParanoid" id="A0A3N7HD06"/>
<gene>
    <name evidence="1" type="ORF">POPTR_011G016640</name>
</gene>
<organism evidence="1 2">
    <name type="scientific">Populus trichocarpa</name>
    <name type="common">Western balsam poplar</name>
    <name type="synonym">Populus balsamifera subsp. trichocarpa</name>
    <dbReference type="NCBI Taxonomy" id="3694"/>
    <lineage>
        <taxon>Eukaryota</taxon>
        <taxon>Viridiplantae</taxon>
        <taxon>Streptophyta</taxon>
        <taxon>Embryophyta</taxon>
        <taxon>Tracheophyta</taxon>
        <taxon>Spermatophyta</taxon>
        <taxon>Magnoliopsida</taxon>
        <taxon>eudicotyledons</taxon>
        <taxon>Gunneridae</taxon>
        <taxon>Pentapetalae</taxon>
        <taxon>rosids</taxon>
        <taxon>fabids</taxon>
        <taxon>Malpighiales</taxon>
        <taxon>Salicaceae</taxon>
        <taxon>Saliceae</taxon>
        <taxon>Populus</taxon>
    </lineage>
</organism>
<dbReference type="AlphaFoldDB" id="A0A3N7HD06"/>
<keyword evidence="2" id="KW-1185">Reference proteome</keyword>
<name>A0A3N7HD06_POPTR</name>